<organism evidence="1 2">
    <name type="scientific">Brumimicrobium salinarum</name>
    <dbReference type="NCBI Taxonomy" id="2058658"/>
    <lineage>
        <taxon>Bacteria</taxon>
        <taxon>Pseudomonadati</taxon>
        <taxon>Bacteroidota</taxon>
        <taxon>Flavobacteriia</taxon>
        <taxon>Flavobacteriales</taxon>
        <taxon>Crocinitomicaceae</taxon>
        <taxon>Brumimicrobium</taxon>
    </lineage>
</organism>
<dbReference type="SUPFAM" id="SSF82784">
    <property type="entry name" value="OsmC-like"/>
    <property type="match status" value="1"/>
</dbReference>
<protein>
    <submittedName>
        <fullName evidence="1">Osmotically inducible protein OsmC</fullName>
    </submittedName>
</protein>
<dbReference type="InterPro" id="IPR003718">
    <property type="entry name" value="OsmC/Ohr_fam"/>
</dbReference>
<dbReference type="OrthoDB" id="290036at2"/>
<evidence type="ECO:0000313" key="2">
    <source>
        <dbReference type="Proteomes" id="UP000236654"/>
    </source>
</evidence>
<dbReference type="RefSeq" id="WP_101334252.1">
    <property type="nucleotide sequence ID" value="NZ_PJNI01000007.1"/>
</dbReference>
<name>A0A2I0R394_9FLAO</name>
<dbReference type="InterPro" id="IPR015946">
    <property type="entry name" value="KH_dom-like_a/b"/>
</dbReference>
<accession>A0A2I0R394</accession>
<dbReference type="Pfam" id="PF02566">
    <property type="entry name" value="OsmC"/>
    <property type="match status" value="1"/>
</dbReference>
<dbReference type="PANTHER" id="PTHR39624:SF2">
    <property type="entry name" value="OSMC-LIKE PROTEIN"/>
    <property type="match status" value="1"/>
</dbReference>
<sequence length="135" mass="14939">MNTIHSSYLKDLRVSSVHEKSGSTLETDAPVDNNGKGTRFSPTDLVATAYLNCLITVIGIYCDKNGIRFEACEGQVEKIMRNNPRRIGALKINLDFGKTEWTEKQKKVIENVAKSCPVAKSVAADIEVTIQFIYG</sequence>
<reference evidence="1 2" key="1">
    <citation type="submission" date="2017-12" db="EMBL/GenBank/DDBJ databases">
        <title>The draft genome sequence of Brumimicrobium saltpan LHR20.</title>
        <authorList>
            <person name="Do Z.-J."/>
            <person name="Luo H.-R."/>
        </authorList>
    </citation>
    <scope>NUCLEOTIDE SEQUENCE [LARGE SCALE GENOMIC DNA]</scope>
    <source>
        <strain evidence="1 2">LHR20</strain>
    </source>
</reference>
<dbReference type="EMBL" id="PJNI01000007">
    <property type="protein sequence ID" value="PKR80870.1"/>
    <property type="molecule type" value="Genomic_DNA"/>
</dbReference>
<dbReference type="Gene3D" id="3.30.300.20">
    <property type="match status" value="1"/>
</dbReference>
<dbReference type="InterPro" id="IPR036102">
    <property type="entry name" value="OsmC/Ohrsf"/>
</dbReference>
<gene>
    <name evidence="1" type="ORF">CW751_06780</name>
</gene>
<evidence type="ECO:0000313" key="1">
    <source>
        <dbReference type="EMBL" id="PKR80870.1"/>
    </source>
</evidence>
<dbReference type="Proteomes" id="UP000236654">
    <property type="component" value="Unassembled WGS sequence"/>
</dbReference>
<dbReference type="AlphaFoldDB" id="A0A2I0R394"/>
<dbReference type="PANTHER" id="PTHR39624">
    <property type="entry name" value="PROTEIN INVOLVED IN RIMO-MEDIATED BETA-METHYLTHIOLATION OF RIBOSOMAL PROTEIN S12 YCAO"/>
    <property type="match status" value="1"/>
</dbReference>
<keyword evidence="2" id="KW-1185">Reference proteome</keyword>
<proteinExistence type="predicted"/>
<comment type="caution">
    <text evidence="1">The sequence shown here is derived from an EMBL/GenBank/DDBJ whole genome shotgun (WGS) entry which is preliminary data.</text>
</comment>